<comment type="similarity">
    <text evidence="8">Belongs to the bacterial reverse transcriptase family.</text>
</comment>
<proteinExistence type="inferred from homology"/>
<keyword evidence="13" id="KW-1185">Reference proteome</keyword>
<feature type="domain" description="Reverse transcriptase" evidence="11">
    <location>
        <begin position="104"/>
        <end position="330"/>
    </location>
</feature>
<evidence type="ECO:0000259" key="11">
    <source>
        <dbReference type="PROSITE" id="PS50878"/>
    </source>
</evidence>
<evidence type="ECO:0000256" key="2">
    <source>
        <dbReference type="ARBA" id="ARBA00022679"/>
    </source>
</evidence>
<dbReference type="Gene3D" id="3.30.70.270">
    <property type="match status" value="1"/>
</dbReference>
<evidence type="ECO:0000313" key="13">
    <source>
        <dbReference type="Proteomes" id="UP000320672"/>
    </source>
</evidence>
<evidence type="ECO:0000256" key="6">
    <source>
        <dbReference type="ARBA" id="ARBA00022918"/>
    </source>
</evidence>
<dbReference type="CDD" id="cd01651">
    <property type="entry name" value="RT_G2_intron"/>
    <property type="match status" value="1"/>
</dbReference>
<dbReference type="InterPro" id="IPR043502">
    <property type="entry name" value="DNA/RNA_pol_sf"/>
</dbReference>
<dbReference type="Pfam" id="PF00078">
    <property type="entry name" value="RVT_1"/>
    <property type="match status" value="1"/>
</dbReference>
<dbReference type="SUPFAM" id="SSF56672">
    <property type="entry name" value="DNA/RNA polymerases"/>
    <property type="match status" value="1"/>
</dbReference>
<protein>
    <recommendedName>
        <fullName evidence="1">RNA-directed DNA polymerase</fullName>
        <ecNumber evidence="1">2.7.7.49</ecNumber>
    </recommendedName>
</protein>
<dbReference type="EC" id="2.7.7.49" evidence="1"/>
<evidence type="ECO:0000256" key="3">
    <source>
        <dbReference type="ARBA" id="ARBA00022695"/>
    </source>
</evidence>
<dbReference type="InterPro" id="IPR030931">
    <property type="entry name" value="Group_II_RT_mat"/>
</dbReference>
<evidence type="ECO:0000313" key="12">
    <source>
        <dbReference type="EMBL" id="QDS93564.1"/>
    </source>
</evidence>
<accession>A0A517MFA0</accession>
<dbReference type="InterPro" id="IPR051083">
    <property type="entry name" value="GrpII_Intron_Splice-Mob/Def"/>
</dbReference>
<dbReference type="InterPro" id="IPR013597">
    <property type="entry name" value="Mat_intron_G2"/>
</dbReference>
<dbReference type="GO" id="GO:0051607">
    <property type="term" value="P:defense response to virus"/>
    <property type="evidence" value="ECO:0007669"/>
    <property type="project" value="UniProtKB-KW"/>
</dbReference>
<feature type="region of interest" description="Disordered" evidence="10">
    <location>
        <begin position="1"/>
        <end position="46"/>
    </location>
</feature>
<dbReference type="GO" id="GO:0003964">
    <property type="term" value="F:RNA-directed DNA polymerase activity"/>
    <property type="evidence" value="ECO:0007669"/>
    <property type="project" value="UniProtKB-KW"/>
</dbReference>
<dbReference type="KEGG" id="rml:FF011L_23340"/>
<dbReference type="GO" id="GO:0003723">
    <property type="term" value="F:RNA binding"/>
    <property type="evidence" value="ECO:0007669"/>
    <property type="project" value="InterPro"/>
</dbReference>
<keyword evidence="4" id="KW-0479">Metal-binding</keyword>
<dbReference type="PRINTS" id="PR00866">
    <property type="entry name" value="RNADNAPOLMS"/>
</dbReference>
<dbReference type="RefSeq" id="WP_218933136.1">
    <property type="nucleotide sequence ID" value="NZ_CP036262.1"/>
</dbReference>
<comment type="catalytic activity">
    <reaction evidence="9">
        <text>DNA(n) + a 2'-deoxyribonucleoside 5'-triphosphate = DNA(n+1) + diphosphate</text>
        <dbReference type="Rhea" id="RHEA:22508"/>
        <dbReference type="Rhea" id="RHEA-COMP:17339"/>
        <dbReference type="Rhea" id="RHEA-COMP:17340"/>
        <dbReference type="ChEBI" id="CHEBI:33019"/>
        <dbReference type="ChEBI" id="CHEBI:61560"/>
        <dbReference type="ChEBI" id="CHEBI:173112"/>
        <dbReference type="EC" id="2.7.7.49"/>
    </reaction>
</comment>
<dbReference type="Pfam" id="PF08388">
    <property type="entry name" value="GIIM"/>
    <property type="match status" value="1"/>
</dbReference>
<keyword evidence="3" id="KW-0548">Nucleotidyltransferase</keyword>
<keyword evidence="7" id="KW-0051">Antiviral defense</keyword>
<dbReference type="AlphaFoldDB" id="A0A517MFA0"/>
<organism evidence="12 13">
    <name type="scientific">Roseimaritima multifibrata</name>
    <dbReference type="NCBI Taxonomy" id="1930274"/>
    <lineage>
        <taxon>Bacteria</taxon>
        <taxon>Pseudomonadati</taxon>
        <taxon>Planctomycetota</taxon>
        <taxon>Planctomycetia</taxon>
        <taxon>Pirellulales</taxon>
        <taxon>Pirellulaceae</taxon>
        <taxon>Roseimaritima</taxon>
    </lineage>
</organism>
<dbReference type="PROSITE" id="PS50878">
    <property type="entry name" value="RT_POL"/>
    <property type="match status" value="1"/>
</dbReference>
<gene>
    <name evidence="12" type="primary">ltrA_6</name>
    <name evidence="12" type="ORF">FF011L_23340</name>
</gene>
<keyword evidence="6" id="KW-0695">RNA-directed DNA polymerase</keyword>
<evidence type="ECO:0000256" key="5">
    <source>
        <dbReference type="ARBA" id="ARBA00022842"/>
    </source>
</evidence>
<evidence type="ECO:0000256" key="10">
    <source>
        <dbReference type="SAM" id="MobiDB-lite"/>
    </source>
</evidence>
<dbReference type="PANTHER" id="PTHR34047:SF8">
    <property type="entry name" value="PROTEIN YKFC"/>
    <property type="match status" value="1"/>
</dbReference>
<keyword evidence="2" id="KW-0808">Transferase</keyword>
<keyword evidence="5" id="KW-0460">Magnesium</keyword>
<dbReference type="EMBL" id="CP036262">
    <property type="protein sequence ID" value="QDS93564.1"/>
    <property type="molecule type" value="Genomic_DNA"/>
</dbReference>
<evidence type="ECO:0000256" key="8">
    <source>
        <dbReference type="ARBA" id="ARBA00034120"/>
    </source>
</evidence>
<evidence type="ECO:0000256" key="7">
    <source>
        <dbReference type="ARBA" id="ARBA00023118"/>
    </source>
</evidence>
<name>A0A517MFA0_9BACT</name>
<sequence length="479" mass="55249">MKNKEEPSAHSRRGNPLVQVDLYFPDNVGTETTGSPSRPGDTAATRVEQPALSNSPESLMQHVVADANFEAAWKNVKRNRGAPGPDGITIAEFPDWFRPRWQSIRQQLLDGTYRPDPVRRKTIDKPDGGKRLLGIPNIVDRLIQQAIVQILTPVFDPQFSDSSHGFRPKRSAHGAAKQVRRTVRRGYRFVADFDLSKFFDRVQHDVLMSRVARRVRDKRLLQLIGRYLRAGVMVEGVLQPTDLGTPQGGPLSPILSNILLDDLDKELERRGLPFVRYADDFAVFAKSPRAAERIMRSVGRYVAKKLRLVVNEEKSRVLACTEFEFLGFSFPNSRANINVAVKSILRFKQRVREITGRSRGISMDRRLGELRRYVRGWMGYFGIASQLKLFDKLDQWIRRRIRMCYWKQWKRPKRRREMLIRLGVPRRQAIRHARSRKGHWRMAKTIASNVGLTNKWLQEEGLLSLKTLWAQLAPLRRTA</sequence>
<dbReference type="Proteomes" id="UP000320672">
    <property type="component" value="Chromosome"/>
</dbReference>
<evidence type="ECO:0000256" key="1">
    <source>
        <dbReference type="ARBA" id="ARBA00012493"/>
    </source>
</evidence>
<dbReference type="InterPro" id="IPR043128">
    <property type="entry name" value="Rev_trsase/Diguanyl_cyclase"/>
</dbReference>
<dbReference type="InterPro" id="IPR000123">
    <property type="entry name" value="Reverse_transcriptase_msDNA"/>
</dbReference>
<dbReference type="NCBIfam" id="TIGR04416">
    <property type="entry name" value="group_II_RT_mat"/>
    <property type="match status" value="1"/>
</dbReference>
<reference evidence="12 13" key="1">
    <citation type="submission" date="2019-02" db="EMBL/GenBank/DDBJ databases">
        <title>Deep-cultivation of Planctomycetes and their phenomic and genomic characterization uncovers novel biology.</title>
        <authorList>
            <person name="Wiegand S."/>
            <person name="Jogler M."/>
            <person name="Boedeker C."/>
            <person name="Pinto D."/>
            <person name="Vollmers J."/>
            <person name="Rivas-Marin E."/>
            <person name="Kohn T."/>
            <person name="Peeters S.H."/>
            <person name="Heuer A."/>
            <person name="Rast P."/>
            <person name="Oberbeckmann S."/>
            <person name="Bunk B."/>
            <person name="Jeske O."/>
            <person name="Meyerdierks A."/>
            <person name="Storesund J.E."/>
            <person name="Kallscheuer N."/>
            <person name="Luecker S."/>
            <person name="Lage O.M."/>
            <person name="Pohl T."/>
            <person name="Merkel B.J."/>
            <person name="Hornburger P."/>
            <person name="Mueller R.-W."/>
            <person name="Bruemmer F."/>
            <person name="Labrenz M."/>
            <person name="Spormann A.M."/>
            <person name="Op den Camp H."/>
            <person name="Overmann J."/>
            <person name="Amann R."/>
            <person name="Jetten M.S.M."/>
            <person name="Mascher T."/>
            <person name="Medema M.H."/>
            <person name="Devos D.P."/>
            <person name="Kaster A.-K."/>
            <person name="Ovreas L."/>
            <person name="Rohde M."/>
            <person name="Galperin M.Y."/>
            <person name="Jogler C."/>
        </authorList>
    </citation>
    <scope>NUCLEOTIDE SEQUENCE [LARGE SCALE GENOMIC DNA]</scope>
    <source>
        <strain evidence="12 13">FF011L</strain>
    </source>
</reference>
<dbReference type="GO" id="GO:0046872">
    <property type="term" value="F:metal ion binding"/>
    <property type="evidence" value="ECO:0007669"/>
    <property type="project" value="UniProtKB-KW"/>
</dbReference>
<evidence type="ECO:0000256" key="9">
    <source>
        <dbReference type="ARBA" id="ARBA00048173"/>
    </source>
</evidence>
<evidence type="ECO:0000256" key="4">
    <source>
        <dbReference type="ARBA" id="ARBA00022723"/>
    </source>
</evidence>
<dbReference type="InterPro" id="IPR000477">
    <property type="entry name" value="RT_dom"/>
</dbReference>
<dbReference type="PANTHER" id="PTHR34047">
    <property type="entry name" value="NUCLEAR INTRON MATURASE 1, MITOCHONDRIAL-RELATED"/>
    <property type="match status" value="1"/>
</dbReference>